<proteinExistence type="predicted"/>
<accession>A0ABY7F049</accession>
<reference evidence="1" key="1">
    <citation type="submission" date="2022-11" db="EMBL/GenBank/DDBJ databases">
        <title>Centuries of genome instability and evolution in soft-shell clam transmissible cancer (bioRxiv).</title>
        <authorList>
            <person name="Hart S.F.M."/>
            <person name="Yonemitsu M.A."/>
            <person name="Giersch R.M."/>
            <person name="Beal B.F."/>
            <person name="Arriagada G."/>
            <person name="Davis B.W."/>
            <person name="Ostrander E.A."/>
            <person name="Goff S.P."/>
            <person name="Metzger M.J."/>
        </authorList>
    </citation>
    <scope>NUCLEOTIDE SEQUENCE</scope>
    <source>
        <strain evidence="1">MELC-2E11</strain>
        <tissue evidence="1">Siphon/mantle</tissue>
    </source>
</reference>
<keyword evidence="3" id="KW-1185">Reference proteome</keyword>
<dbReference type="Proteomes" id="UP001164746">
    <property type="component" value="Chromosome 9"/>
</dbReference>
<evidence type="ECO:0000313" key="2">
    <source>
        <dbReference type="EMBL" id="WAR14723.1"/>
    </source>
</evidence>
<protein>
    <submittedName>
        <fullName evidence="1">Uncharacterized protein</fullName>
    </submittedName>
</protein>
<organism evidence="1 3">
    <name type="scientific">Mya arenaria</name>
    <name type="common">Soft-shell clam</name>
    <dbReference type="NCBI Taxonomy" id="6604"/>
    <lineage>
        <taxon>Eukaryota</taxon>
        <taxon>Metazoa</taxon>
        <taxon>Spiralia</taxon>
        <taxon>Lophotrochozoa</taxon>
        <taxon>Mollusca</taxon>
        <taxon>Bivalvia</taxon>
        <taxon>Autobranchia</taxon>
        <taxon>Heteroconchia</taxon>
        <taxon>Euheterodonta</taxon>
        <taxon>Imparidentia</taxon>
        <taxon>Neoheterodontei</taxon>
        <taxon>Myida</taxon>
        <taxon>Myoidea</taxon>
        <taxon>Myidae</taxon>
        <taxon>Mya</taxon>
    </lineage>
</organism>
<name>A0ABY7F049_MYAAR</name>
<dbReference type="EMBL" id="CP111020">
    <property type="protein sequence ID" value="WAR14723.1"/>
    <property type="molecule type" value="Genomic_DNA"/>
</dbReference>
<evidence type="ECO:0000313" key="3">
    <source>
        <dbReference type="Proteomes" id="UP001164746"/>
    </source>
</evidence>
<gene>
    <name evidence="1" type="ORF">MAR_004804</name>
    <name evidence="2" type="ORF">MAR_004828</name>
</gene>
<evidence type="ECO:0000313" key="1">
    <source>
        <dbReference type="EMBL" id="WAR14699.1"/>
    </source>
</evidence>
<dbReference type="EMBL" id="CP111020">
    <property type="protein sequence ID" value="WAR14699.1"/>
    <property type="molecule type" value="Genomic_DNA"/>
</dbReference>
<sequence>MGNLVISLDGSNIPAQPKPSYRTHQIHEMSTRIRVCVLTFRIGIAIDIQSPYPVSNRQKRYILHEVVCDFFSKWIQAIPQKQIDAKYVARN</sequence>